<organism evidence="9 10">
    <name type="scientific">Thalassobacillus hwangdonensis</name>
    <dbReference type="NCBI Taxonomy" id="546108"/>
    <lineage>
        <taxon>Bacteria</taxon>
        <taxon>Bacillati</taxon>
        <taxon>Bacillota</taxon>
        <taxon>Bacilli</taxon>
        <taxon>Bacillales</taxon>
        <taxon>Bacillaceae</taxon>
        <taxon>Thalassobacillus</taxon>
    </lineage>
</organism>
<evidence type="ECO:0000256" key="4">
    <source>
        <dbReference type="ARBA" id="ARBA00022801"/>
    </source>
</evidence>
<dbReference type="Gene3D" id="3.40.470.10">
    <property type="entry name" value="Uracil-DNA glycosylase-like domain"/>
    <property type="match status" value="1"/>
</dbReference>
<evidence type="ECO:0000256" key="5">
    <source>
        <dbReference type="ARBA" id="ARBA00023004"/>
    </source>
</evidence>
<comment type="caution">
    <text evidence="9">The sequence shown here is derived from an EMBL/GenBank/DDBJ whole genome shotgun (WGS) entry which is preliminary data.</text>
</comment>
<evidence type="ECO:0000259" key="8">
    <source>
        <dbReference type="SMART" id="SM00986"/>
    </source>
</evidence>
<evidence type="ECO:0000313" key="10">
    <source>
        <dbReference type="Proteomes" id="UP001596990"/>
    </source>
</evidence>
<keyword evidence="4 9" id="KW-0378">Hydrolase</keyword>
<evidence type="ECO:0000256" key="6">
    <source>
        <dbReference type="ARBA" id="ARBA00023014"/>
    </source>
</evidence>
<keyword evidence="5" id="KW-0408">Iron</keyword>
<keyword evidence="6" id="KW-0411">Iron-sulfur</keyword>
<dbReference type="GO" id="GO:0004844">
    <property type="term" value="F:uracil DNA N-glycosylase activity"/>
    <property type="evidence" value="ECO:0007669"/>
    <property type="project" value="UniProtKB-EC"/>
</dbReference>
<dbReference type="PANTHER" id="PTHR33693:SF1">
    <property type="entry name" value="TYPE-4 URACIL-DNA GLYCOSYLASE"/>
    <property type="match status" value="1"/>
</dbReference>
<reference evidence="10" key="1">
    <citation type="journal article" date="2019" name="Int. J. Syst. Evol. Microbiol.">
        <title>The Global Catalogue of Microorganisms (GCM) 10K type strain sequencing project: providing services to taxonomists for standard genome sequencing and annotation.</title>
        <authorList>
            <consortium name="The Broad Institute Genomics Platform"/>
            <consortium name="The Broad Institute Genome Sequencing Center for Infectious Disease"/>
            <person name="Wu L."/>
            <person name="Ma J."/>
        </authorList>
    </citation>
    <scope>NUCLEOTIDE SEQUENCE [LARGE SCALE GENOMIC DNA]</scope>
    <source>
        <strain evidence="10">CCUG 56607</strain>
    </source>
</reference>
<dbReference type="SMART" id="SM00986">
    <property type="entry name" value="UDG"/>
    <property type="match status" value="1"/>
</dbReference>
<keyword evidence="2" id="KW-0479">Metal-binding</keyword>
<dbReference type="EMBL" id="JBHTKL010000002">
    <property type="protein sequence ID" value="MFD1019195.1"/>
    <property type="molecule type" value="Genomic_DNA"/>
</dbReference>
<dbReference type="InterPro" id="IPR005122">
    <property type="entry name" value="Uracil-DNA_glycosylase-like"/>
</dbReference>
<dbReference type="CDD" id="cd10030">
    <property type="entry name" value="UDG-F4_TTUDGA_SPO1dp_like"/>
    <property type="match status" value="1"/>
</dbReference>
<feature type="domain" description="Uracil-DNA glycosylase-like" evidence="8">
    <location>
        <begin position="39"/>
        <end position="211"/>
    </location>
</feature>
<evidence type="ECO:0000256" key="2">
    <source>
        <dbReference type="ARBA" id="ARBA00022723"/>
    </source>
</evidence>
<evidence type="ECO:0000256" key="1">
    <source>
        <dbReference type="ARBA" id="ARBA00022485"/>
    </source>
</evidence>
<dbReference type="SMART" id="SM00987">
    <property type="entry name" value="UreE_C"/>
    <property type="match status" value="1"/>
</dbReference>
<name>A0ABW3L1V5_9BACI</name>
<keyword evidence="10" id="KW-1185">Reference proteome</keyword>
<accession>A0ABW3L1V5</accession>
<dbReference type="RefSeq" id="WP_386058645.1">
    <property type="nucleotide sequence ID" value="NZ_JBHTKL010000002.1"/>
</dbReference>
<dbReference type="InterPro" id="IPR036895">
    <property type="entry name" value="Uracil-DNA_glycosylase-like_sf"/>
</dbReference>
<sequence>MQVTTILLWKGVVDVELPKELLDQANKRMKPHDTEGLVIGGGNEQASIMIVGEAPGEHEAVEGRPFIGRAGKELDKQLAYAGLTRDDVYITSAVRSRPYKWVKTTRKGTGGIRKANRKPNKKEIFAHAPILDYQISKLQPSLIIALGGVAYERLTGRKDKMKEVLGKPMDLPVMNLVDERYEPTEQTYTIFPLYHPAAIFYDPRIKEEVYRALDNLKAYLTK</sequence>
<dbReference type="Pfam" id="PF03167">
    <property type="entry name" value="UDG"/>
    <property type="match status" value="1"/>
</dbReference>
<dbReference type="PANTHER" id="PTHR33693">
    <property type="entry name" value="TYPE-5 URACIL-DNA GLYCOSYLASE"/>
    <property type="match status" value="1"/>
</dbReference>
<keyword evidence="7" id="KW-0234">DNA repair</keyword>
<keyword evidence="1" id="KW-0004">4Fe-4S</keyword>
<gene>
    <name evidence="9" type="ORF">ACFQ2J_08315</name>
</gene>
<evidence type="ECO:0000313" key="9">
    <source>
        <dbReference type="EMBL" id="MFD1019195.1"/>
    </source>
</evidence>
<protein>
    <submittedName>
        <fullName evidence="9">Uracil-DNA glycosylase</fullName>
        <ecNumber evidence="9">3.2.2.27</ecNumber>
    </submittedName>
</protein>
<evidence type="ECO:0000256" key="7">
    <source>
        <dbReference type="ARBA" id="ARBA00023204"/>
    </source>
</evidence>
<dbReference type="EC" id="3.2.2.27" evidence="9"/>
<dbReference type="InterPro" id="IPR051536">
    <property type="entry name" value="UDG_Type-4/5"/>
</dbReference>
<dbReference type="Proteomes" id="UP001596990">
    <property type="component" value="Unassembled WGS sequence"/>
</dbReference>
<dbReference type="SUPFAM" id="SSF52141">
    <property type="entry name" value="Uracil-DNA glycosylase-like"/>
    <property type="match status" value="1"/>
</dbReference>
<proteinExistence type="predicted"/>
<keyword evidence="3" id="KW-0227">DNA damage</keyword>
<keyword evidence="9" id="KW-0326">Glycosidase</keyword>
<evidence type="ECO:0000256" key="3">
    <source>
        <dbReference type="ARBA" id="ARBA00022763"/>
    </source>
</evidence>